<dbReference type="EMBL" id="CP104013">
    <property type="protein sequence ID" value="UYP43933.1"/>
    <property type="molecule type" value="Genomic_DNA"/>
</dbReference>
<sequence length="339" mass="39717">MWEDIGDRNHGNLFLLLKSNVTMYYSDRHGIERPQISFEMIKRRIYGLFKKFERKGYFQGAFGYDCVDNGVVYGDKEMTFKEYLDIELNLQIDFSKMDDFLSLDEGNLFNLIEFFYINISKPTDSYYHNFGDCGLHVHESDYDEGRTEFQTELNKILPYYEKEIFLNSDGHIENVDVDLRERISTASVGQSNFFTFIPSVFDKPVEDPDENLVSVMMPFSMEFNQVHLTIKEACSESSIICKRVDDMWENSILIQDIFKLIYISSIVICDFTNKNPNVFYEAGIAHTLGKFVIPITQNMEHIPFDLRHHRCVTYLPNGEGLGELKTKLIERINFLKRKL</sequence>
<evidence type="ECO:0008006" key="3">
    <source>
        <dbReference type="Google" id="ProtNLM"/>
    </source>
</evidence>
<evidence type="ECO:0000313" key="2">
    <source>
        <dbReference type="Proteomes" id="UP001208689"/>
    </source>
</evidence>
<proteinExistence type="predicted"/>
<organism evidence="1 2">
    <name type="scientific">Candidatus Lokiarchaeum ossiferum</name>
    <dbReference type="NCBI Taxonomy" id="2951803"/>
    <lineage>
        <taxon>Archaea</taxon>
        <taxon>Promethearchaeati</taxon>
        <taxon>Promethearchaeota</taxon>
        <taxon>Promethearchaeia</taxon>
        <taxon>Promethearchaeales</taxon>
        <taxon>Promethearchaeaceae</taxon>
        <taxon>Candidatus Lokiarchaeum</taxon>
    </lineage>
</organism>
<keyword evidence="2" id="KW-1185">Reference proteome</keyword>
<evidence type="ECO:0000313" key="1">
    <source>
        <dbReference type="EMBL" id="UYP43933.1"/>
    </source>
</evidence>
<protein>
    <recommendedName>
        <fullName evidence="3">AbiJ-NTD3 domain-containing protein</fullName>
    </recommendedName>
</protein>
<dbReference type="Proteomes" id="UP001208689">
    <property type="component" value="Chromosome"/>
</dbReference>
<accession>A0ABY6HKA1</accession>
<name>A0ABY6HKA1_9ARCH</name>
<gene>
    <name evidence="1" type="ORF">NEF87_000218</name>
</gene>
<reference evidence="1" key="1">
    <citation type="submission" date="2022-09" db="EMBL/GenBank/DDBJ databases">
        <title>Actin cytoskeleton and complex cell architecture in an #Asgard archaeon.</title>
        <authorList>
            <person name="Ponce Toledo R.I."/>
            <person name="Schleper C."/>
            <person name="Rodrigues Oliveira T."/>
            <person name="Wollweber F."/>
            <person name="Xu J."/>
            <person name="Rittmann S."/>
            <person name="Klingl A."/>
            <person name="Pilhofer M."/>
        </authorList>
    </citation>
    <scope>NUCLEOTIDE SEQUENCE</scope>
    <source>
        <strain evidence="1">B-35</strain>
    </source>
</reference>